<feature type="transmembrane region" description="Helical" evidence="2">
    <location>
        <begin position="378"/>
        <end position="400"/>
    </location>
</feature>
<dbReference type="PROSITE" id="PS50850">
    <property type="entry name" value="MFS"/>
    <property type="match status" value="1"/>
</dbReference>
<feature type="transmembrane region" description="Helical" evidence="2">
    <location>
        <begin position="51"/>
        <end position="74"/>
    </location>
</feature>
<evidence type="ECO:0000313" key="6">
    <source>
        <dbReference type="Proteomes" id="UP000014760"/>
    </source>
</evidence>
<evidence type="ECO:0000259" key="3">
    <source>
        <dbReference type="PROSITE" id="PS50850"/>
    </source>
</evidence>
<feature type="transmembrane region" description="Helical" evidence="2">
    <location>
        <begin position="172"/>
        <end position="191"/>
    </location>
</feature>
<dbReference type="Gene3D" id="1.20.1250.20">
    <property type="entry name" value="MFS general substrate transporter like domains"/>
    <property type="match status" value="1"/>
</dbReference>
<feature type="transmembrane region" description="Helical" evidence="2">
    <location>
        <begin position="351"/>
        <end position="372"/>
    </location>
</feature>
<dbReference type="InterPro" id="IPR020846">
    <property type="entry name" value="MFS_dom"/>
</dbReference>
<dbReference type="Proteomes" id="UP000014760">
    <property type="component" value="Unassembled WGS sequence"/>
</dbReference>
<comment type="subcellular location">
    <subcellularLocation>
        <location evidence="1">Membrane</location>
        <topology evidence="1">Multi-pass membrane protein</topology>
    </subcellularLocation>
</comment>
<feature type="transmembrane region" description="Helical" evidence="2">
    <location>
        <begin position="106"/>
        <end position="132"/>
    </location>
</feature>
<reference evidence="6" key="1">
    <citation type="submission" date="2012-12" db="EMBL/GenBank/DDBJ databases">
        <authorList>
            <person name="Hellsten U."/>
            <person name="Grimwood J."/>
            <person name="Chapman J.A."/>
            <person name="Shapiro H."/>
            <person name="Aerts A."/>
            <person name="Otillar R.P."/>
            <person name="Terry A.Y."/>
            <person name="Boore J.L."/>
            <person name="Simakov O."/>
            <person name="Marletaz F."/>
            <person name="Cho S.-J."/>
            <person name="Edsinger-Gonzales E."/>
            <person name="Havlak P."/>
            <person name="Kuo D.-H."/>
            <person name="Larsson T."/>
            <person name="Lv J."/>
            <person name="Arendt D."/>
            <person name="Savage R."/>
            <person name="Osoegawa K."/>
            <person name="de Jong P."/>
            <person name="Lindberg D.R."/>
            <person name="Seaver E.C."/>
            <person name="Weisblat D.A."/>
            <person name="Putnam N.H."/>
            <person name="Grigoriev I.V."/>
            <person name="Rokhsar D.S."/>
        </authorList>
    </citation>
    <scope>NUCLEOTIDE SEQUENCE</scope>
    <source>
        <strain evidence="6">I ESC-2004</strain>
    </source>
</reference>
<dbReference type="PANTHER" id="PTHR11360:SF310">
    <property type="entry name" value="MONOCARBOXYLATE TRANSPORTER 9-LIKE"/>
    <property type="match status" value="1"/>
</dbReference>
<dbReference type="Pfam" id="PF07690">
    <property type="entry name" value="MFS_1"/>
    <property type="match status" value="2"/>
</dbReference>
<keyword evidence="2" id="KW-0812">Transmembrane</keyword>
<dbReference type="OrthoDB" id="10060767at2759"/>
<keyword evidence="6" id="KW-1185">Reference proteome</keyword>
<evidence type="ECO:0000313" key="5">
    <source>
        <dbReference type="EnsemblMetazoa" id="CapteP227106"/>
    </source>
</evidence>
<dbReference type="AlphaFoldDB" id="R7TTJ2"/>
<dbReference type="InterPro" id="IPR050327">
    <property type="entry name" value="Proton-linked_MCT"/>
</dbReference>
<dbReference type="OMA" id="CFFTMWG"/>
<dbReference type="EnsemblMetazoa" id="CapteT227106">
    <property type="protein sequence ID" value="CapteP227106"/>
    <property type="gene ID" value="CapteG227106"/>
</dbReference>
<keyword evidence="2" id="KW-0472">Membrane</keyword>
<feature type="domain" description="Major facilitator superfamily (MFS) profile" evidence="3">
    <location>
        <begin position="13"/>
        <end position="405"/>
    </location>
</feature>
<keyword evidence="2" id="KW-1133">Transmembrane helix</keyword>
<dbReference type="HOGENOM" id="CLU_001265_59_1_1"/>
<dbReference type="GO" id="GO:0016020">
    <property type="term" value="C:membrane"/>
    <property type="evidence" value="ECO:0007669"/>
    <property type="project" value="UniProtKB-SubCell"/>
</dbReference>
<name>R7TTJ2_CAPTE</name>
<feature type="transmembrane region" description="Helical" evidence="2">
    <location>
        <begin position="258"/>
        <end position="278"/>
    </location>
</feature>
<sequence>MGLKKVDEDTAYALLLVIAVSVAHMWTSGVAYCIGLYYVVFLEVFQHSSGVTAWVGSLNAAVVCGFGPVSSLLVKKIGVRFTIITGGLMSSLGLLITSFATNIYVVFASFGILTGECAGYSFVFTAATLAILGHFDTNRPLMIAVTSAGVGINTFCYPLLAQWLCETYEWRGTLMITSALTLHVVAAGAIIRDKPTDRNQIETSPPPRKKVPPPPEQRVWCSVDYWILHLNSILFCFGFSTFFTHLAAFSASLNMDRAVSAMLISAHGISGMVSRLLLGFMATCKGIDVFWLYIVSVVIAAASNFLMTIWTSLGGLMTCVVLHSVSYASYGPLMNEVSCRIIGKEQLTYGFGLLMVSLAIGTLLGPPCAGWLYDATGIYANSFHLSGTALLAATAVMMSITFRRNRHAPLVDQMTVTTVSTAKAAEEV</sequence>
<evidence type="ECO:0000256" key="1">
    <source>
        <dbReference type="ARBA" id="ARBA00004141"/>
    </source>
</evidence>
<organism evidence="4">
    <name type="scientific">Capitella teleta</name>
    <name type="common">Polychaete worm</name>
    <dbReference type="NCBI Taxonomy" id="283909"/>
    <lineage>
        <taxon>Eukaryota</taxon>
        <taxon>Metazoa</taxon>
        <taxon>Spiralia</taxon>
        <taxon>Lophotrochozoa</taxon>
        <taxon>Annelida</taxon>
        <taxon>Polychaeta</taxon>
        <taxon>Sedentaria</taxon>
        <taxon>Scolecida</taxon>
        <taxon>Capitellidae</taxon>
        <taxon>Capitella</taxon>
    </lineage>
</organism>
<dbReference type="GO" id="GO:0008028">
    <property type="term" value="F:monocarboxylic acid transmembrane transporter activity"/>
    <property type="evidence" value="ECO:0007669"/>
    <property type="project" value="TreeGrafter"/>
</dbReference>
<feature type="transmembrane region" description="Helical" evidence="2">
    <location>
        <begin position="12"/>
        <end position="39"/>
    </location>
</feature>
<dbReference type="InterPro" id="IPR036259">
    <property type="entry name" value="MFS_trans_sf"/>
</dbReference>
<proteinExistence type="predicted"/>
<dbReference type="InterPro" id="IPR011701">
    <property type="entry name" value="MFS"/>
</dbReference>
<dbReference type="EMBL" id="KB308629">
    <property type="protein sequence ID" value="ELT97233.1"/>
    <property type="molecule type" value="Genomic_DNA"/>
</dbReference>
<reference evidence="4 6" key="2">
    <citation type="journal article" date="2013" name="Nature">
        <title>Insights into bilaterian evolution from three spiralian genomes.</title>
        <authorList>
            <person name="Simakov O."/>
            <person name="Marletaz F."/>
            <person name="Cho S.J."/>
            <person name="Edsinger-Gonzales E."/>
            <person name="Havlak P."/>
            <person name="Hellsten U."/>
            <person name="Kuo D.H."/>
            <person name="Larsson T."/>
            <person name="Lv J."/>
            <person name="Arendt D."/>
            <person name="Savage R."/>
            <person name="Osoegawa K."/>
            <person name="de Jong P."/>
            <person name="Grimwood J."/>
            <person name="Chapman J.A."/>
            <person name="Shapiro H."/>
            <person name="Aerts A."/>
            <person name="Otillar R.P."/>
            <person name="Terry A.Y."/>
            <person name="Boore J.L."/>
            <person name="Grigoriev I.V."/>
            <person name="Lindberg D.R."/>
            <person name="Seaver E.C."/>
            <person name="Weisblat D.A."/>
            <person name="Putnam N.H."/>
            <person name="Rokhsar D.S."/>
        </authorList>
    </citation>
    <scope>NUCLEOTIDE SEQUENCE</scope>
    <source>
        <strain evidence="4 6">I ESC-2004</strain>
    </source>
</reference>
<accession>R7TTJ2</accession>
<feature type="transmembrane region" description="Helical" evidence="2">
    <location>
        <begin position="290"/>
        <end position="307"/>
    </location>
</feature>
<feature type="transmembrane region" description="Helical" evidence="2">
    <location>
        <begin position="225"/>
        <end position="246"/>
    </location>
</feature>
<feature type="transmembrane region" description="Helical" evidence="2">
    <location>
        <begin position="141"/>
        <end position="160"/>
    </location>
</feature>
<evidence type="ECO:0000256" key="2">
    <source>
        <dbReference type="SAM" id="Phobius"/>
    </source>
</evidence>
<evidence type="ECO:0000313" key="4">
    <source>
        <dbReference type="EMBL" id="ELT97233.1"/>
    </source>
</evidence>
<reference evidence="5" key="3">
    <citation type="submission" date="2015-06" db="UniProtKB">
        <authorList>
            <consortium name="EnsemblMetazoa"/>
        </authorList>
    </citation>
    <scope>IDENTIFICATION</scope>
</reference>
<dbReference type="CDD" id="cd17352">
    <property type="entry name" value="MFS_MCT_SLC16"/>
    <property type="match status" value="1"/>
</dbReference>
<dbReference type="EMBL" id="AMQN01011008">
    <property type="status" value="NOT_ANNOTATED_CDS"/>
    <property type="molecule type" value="Genomic_DNA"/>
</dbReference>
<gene>
    <name evidence="4" type="ORF">CAPTEDRAFT_227106</name>
</gene>
<protein>
    <recommendedName>
        <fullName evidence="3">Major facilitator superfamily (MFS) profile domain-containing protein</fullName>
    </recommendedName>
</protein>
<dbReference type="PANTHER" id="PTHR11360">
    <property type="entry name" value="MONOCARBOXYLATE TRANSPORTER"/>
    <property type="match status" value="1"/>
</dbReference>
<feature type="transmembrane region" description="Helical" evidence="2">
    <location>
        <begin position="81"/>
        <end position="100"/>
    </location>
</feature>
<dbReference type="SUPFAM" id="SSF103473">
    <property type="entry name" value="MFS general substrate transporter"/>
    <property type="match status" value="1"/>
</dbReference>